<evidence type="ECO:0000256" key="5">
    <source>
        <dbReference type="SAM" id="MobiDB-lite"/>
    </source>
</evidence>
<evidence type="ECO:0000256" key="1">
    <source>
        <dbReference type="ARBA" id="ARBA00004141"/>
    </source>
</evidence>
<feature type="transmembrane region" description="Helical" evidence="6">
    <location>
        <begin position="260"/>
        <end position="283"/>
    </location>
</feature>
<keyword evidence="8" id="KW-1185">Reference proteome</keyword>
<dbReference type="Proteomes" id="UP000007014">
    <property type="component" value="Chromosome 14"/>
</dbReference>
<feature type="region of interest" description="Disordered" evidence="5">
    <location>
        <begin position="354"/>
        <end position="393"/>
    </location>
</feature>
<dbReference type="KEGG" id="cme:CYME_CMN297C"/>
<dbReference type="InterPro" id="IPR006603">
    <property type="entry name" value="PQ-loop_rpt"/>
</dbReference>
<dbReference type="GO" id="GO:0016020">
    <property type="term" value="C:membrane"/>
    <property type="evidence" value="ECO:0007669"/>
    <property type="project" value="UniProtKB-SubCell"/>
</dbReference>
<dbReference type="SMART" id="SM00679">
    <property type="entry name" value="CTNS"/>
    <property type="match status" value="2"/>
</dbReference>
<comment type="subcellular location">
    <subcellularLocation>
        <location evidence="1">Membrane</location>
        <topology evidence="1">Multi-pass membrane protein</topology>
    </subcellularLocation>
</comment>
<dbReference type="Pfam" id="PF04193">
    <property type="entry name" value="PQ-loop"/>
    <property type="match status" value="2"/>
</dbReference>
<dbReference type="AlphaFoldDB" id="M1V5W3"/>
<dbReference type="HOGENOM" id="CLU_702774_0_0_1"/>
<keyword evidence="4 6" id="KW-0472">Membrane</keyword>
<dbReference type="Gene3D" id="1.20.1280.290">
    <property type="match status" value="1"/>
</dbReference>
<feature type="transmembrane region" description="Helical" evidence="6">
    <location>
        <begin position="323"/>
        <end position="343"/>
    </location>
</feature>
<protein>
    <submittedName>
        <fullName evidence="7">Uncharacterized protein</fullName>
    </submittedName>
</protein>
<dbReference type="OMA" id="WEMYTEQ"/>
<sequence>MARIMANAPTWAVVLGTMRTDELSGAAWSAVRPWVSSAASALVTLVQLGQFIPQHIELYQRKSVVGLSAWTIFFGSLYTYLTMIDYLVQSRGVWLRACTRGWLVCFTEIQPFVQVVGSWLLVSLLWFWYLRYEKLDEARELQRIRAGIVFSDSPADAHWKSPRTETVSKLTSPRPGPSTPLLSTDENSASDPEADATPDPQWWHAVPREHRRHAHYRHHRYYFDDSAHAALFFKIFLLVVVLVAVPAAGLIGGYDTGSGWLTVLFADVCGYLATLLCTVMWIPQIITTYTYGHRGSLSTLWVLFTFISDVVYSLYLAALGVPFSVWANNVPDGLCAVFLFFLIRVEERRERENTSKLHAPAGASVEPNESPGGCSGVCDRLRDSQRSSECPSM</sequence>
<gene>
    <name evidence="7" type="ORF">CYME_CMN297C</name>
</gene>
<feature type="transmembrane region" description="Helical" evidence="6">
    <location>
        <begin position="64"/>
        <end position="81"/>
    </location>
</feature>
<dbReference type="RefSeq" id="XP_005537406.1">
    <property type="nucleotide sequence ID" value="XM_005537349.1"/>
</dbReference>
<name>M1V5W3_CYAM1</name>
<feature type="transmembrane region" description="Helical" evidence="6">
    <location>
        <begin position="231"/>
        <end position="254"/>
    </location>
</feature>
<keyword evidence="2 6" id="KW-0812">Transmembrane</keyword>
<reference evidence="7 8" key="1">
    <citation type="journal article" date="2004" name="Nature">
        <title>Genome sequence of the ultrasmall unicellular red alga Cyanidioschyzon merolae 10D.</title>
        <authorList>
            <person name="Matsuzaki M."/>
            <person name="Misumi O."/>
            <person name="Shin-i T."/>
            <person name="Maruyama S."/>
            <person name="Takahara M."/>
            <person name="Miyagishima S."/>
            <person name="Mori T."/>
            <person name="Nishida K."/>
            <person name="Yagisawa F."/>
            <person name="Nishida K."/>
            <person name="Yoshida Y."/>
            <person name="Nishimura Y."/>
            <person name="Nakao S."/>
            <person name="Kobayashi T."/>
            <person name="Momoyama Y."/>
            <person name="Higashiyama T."/>
            <person name="Minoda A."/>
            <person name="Sano M."/>
            <person name="Nomoto H."/>
            <person name="Oishi K."/>
            <person name="Hayashi H."/>
            <person name="Ohta F."/>
            <person name="Nishizaka S."/>
            <person name="Haga S."/>
            <person name="Miura S."/>
            <person name="Morishita T."/>
            <person name="Kabeya Y."/>
            <person name="Terasawa K."/>
            <person name="Suzuki Y."/>
            <person name="Ishii Y."/>
            <person name="Asakawa S."/>
            <person name="Takano H."/>
            <person name="Ohta N."/>
            <person name="Kuroiwa H."/>
            <person name="Tanaka K."/>
            <person name="Shimizu N."/>
            <person name="Sugano S."/>
            <person name="Sato N."/>
            <person name="Nozaki H."/>
            <person name="Ogasawara N."/>
            <person name="Kohara Y."/>
            <person name="Kuroiwa T."/>
        </authorList>
    </citation>
    <scope>NUCLEOTIDE SEQUENCE [LARGE SCALE GENOMIC DNA]</scope>
    <source>
        <strain evidence="7 8">10D</strain>
    </source>
</reference>
<feature type="transmembrane region" description="Helical" evidence="6">
    <location>
        <begin position="112"/>
        <end position="130"/>
    </location>
</feature>
<proteinExistence type="predicted"/>
<organism evidence="7 8">
    <name type="scientific">Cyanidioschyzon merolae (strain NIES-3377 / 10D)</name>
    <name type="common">Unicellular red alga</name>
    <dbReference type="NCBI Taxonomy" id="280699"/>
    <lineage>
        <taxon>Eukaryota</taxon>
        <taxon>Rhodophyta</taxon>
        <taxon>Bangiophyceae</taxon>
        <taxon>Cyanidiales</taxon>
        <taxon>Cyanidiaceae</taxon>
        <taxon>Cyanidioschyzon</taxon>
    </lineage>
</organism>
<dbReference type="PANTHER" id="PTHR16201:SF11">
    <property type="entry name" value="PQ-LOOP REPEAT-CONTAINING PROTEIN"/>
    <property type="match status" value="1"/>
</dbReference>
<evidence type="ECO:0000313" key="7">
    <source>
        <dbReference type="EMBL" id="BAM81370.1"/>
    </source>
</evidence>
<dbReference type="PANTHER" id="PTHR16201">
    <property type="entry name" value="SEVEN TRANSMEMBRANE PROTEIN 1-RELATED"/>
    <property type="match status" value="1"/>
</dbReference>
<feature type="compositionally biased region" description="Polar residues" evidence="5">
    <location>
        <begin position="180"/>
        <end position="190"/>
    </location>
</feature>
<evidence type="ECO:0000256" key="6">
    <source>
        <dbReference type="SAM" id="Phobius"/>
    </source>
</evidence>
<accession>M1V5W3</accession>
<keyword evidence="3 6" id="KW-1133">Transmembrane helix</keyword>
<feature type="region of interest" description="Disordered" evidence="5">
    <location>
        <begin position="158"/>
        <end position="201"/>
    </location>
</feature>
<dbReference type="InterPro" id="IPR051415">
    <property type="entry name" value="LAAT-1"/>
</dbReference>
<evidence type="ECO:0000256" key="3">
    <source>
        <dbReference type="ARBA" id="ARBA00022989"/>
    </source>
</evidence>
<evidence type="ECO:0000256" key="2">
    <source>
        <dbReference type="ARBA" id="ARBA00022692"/>
    </source>
</evidence>
<dbReference type="GeneID" id="16995389"/>
<reference evidence="7 8" key="2">
    <citation type="journal article" date="2007" name="BMC Biol.">
        <title>A 100%-complete sequence reveals unusually simple genomic features in the hot-spring red alga Cyanidioschyzon merolae.</title>
        <authorList>
            <person name="Nozaki H."/>
            <person name="Takano H."/>
            <person name="Misumi O."/>
            <person name="Terasawa K."/>
            <person name="Matsuzaki M."/>
            <person name="Maruyama S."/>
            <person name="Nishida K."/>
            <person name="Yagisawa F."/>
            <person name="Yoshida Y."/>
            <person name="Fujiwara T."/>
            <person name="Takio S."/>
            <person name="Tamura K."/>
            <person name="Chung S.J."/>
            <person name="Nakamura S."/>
            <person name="Kuroiwa H."/>
            <person name="Tanaka K."/>
            <person name="Sato N."/>
            <person name="Kuroiwa T."/>
        </authorList>
    </citation>
    <scope>NUCLEOTIDE SEQUENCE [LARGE SCALE GENOMIC DNA]</scope>
    <source>
        <strain evidence="7 8">10D</strain>
    </source>
</reference>
<dbReference type="OrthoDB" id="3662at2759"/>
<dbReference type="Gramene" id="CMN297CT">
    <property type="protein sequence ID" value="CMN297CT"/>
    <property type="gene ID" value="CMN297C"/>
</dbReference>
<feature type="transmembrane region" description="Helical" evidence="6">
    <location>
        <begin position="295"/>
        <end position="317"/>
    </location>
</feature>
<dbReference type="EMBL" id="AP006496">
    <property type="protein sequence ID" value="BAM81370.1"/>
    <property type="molecule type" value="Genomic_DNA"/>
</dbReference>
<evidence type="ECO:0000256" key="4">
    <source>
        <dbReference type="ARBA" id="ARBA00023136"/>
    </source>
</evidence>
<evidence type="ECO:0000313" key="8">
    <source>
        <dbReference type="Proteomes" id="UP000007014"/>
    </source>
</evidence>